<dbReference type="EMBL" id="JACYGY010000001">
    <property type="protein sequence ID" value="MBE9461893.1"/>
    <property type="molecule type" value="Genomic_DNA"/>
</dbReference>
<dbReference type="PROSITE" id="PS51118">
    <property type="entry name" value="HTH_HXLR"/>
    <property type="match status" value="1"/>
</dbReference>
<feature type="domain" description="HTH hxlR-type" evidence="4">
    <location>
        <begin position="10"/>
        <end position="109"/>
    </location>
</feature>
<dbReference type="InterPro" id="IPR036388">
    <property type="entry name" value="WH-like_DNA-bd_sf"/>
</dbReference>
<sequence>MKVIKQRSDCPISFTLDFIGDKWTLLILRDIMLYDKSSYNEFLKSDEKIATNILADRLEMLQNCGFIMGKTSAHKKSRTVYSMTEKAIDLVPLIIEYNIWGAKYNSTGNPGIMDEILADKNGTIEKFQNKLRNSDLSK</sequence>
<name>A0ABR9W8V2_9BACT</name>
<evidence type="ECO:0000313" key="5">
    <source>
        <dbReference type="EMBL" id="MBE9461893.1"/>
    </source>
</evidence>
<dbReference type="RefSeq" id="WP_194120139.1">
    <property type="nucleotide sequence ID" value="NZ_JACYGY010000001.1"/>
</dbReference>
<evidence type="ECO:0000256" key="1">
    <source>
        <dbReference type="ARBA" id="ARBA00023015"/>
    </source>
</evidence>
<dbReference type="Gene3D" id="1.10.10.10">
    <property type="entry name" value="Winged helix-like DNA-binding domain superfamily/Winged helix DNA-binding domain"/>
    <property type="match status" value="1"/>
</dbReference>
<keyword evidence="2" id="KW-0238">DNA-binding</keyword>
<dbReference type="PANTHER" id="PTHR33204:SF37">
    <property type="entry name" value="HTH-TYPE TRANSCRIPTIONAL REGULATOR YODB"/>
    <property type="match status" value="1"/>
</dbReference>
<dbReference type="PANTHER" id="PTHR33204">
    <property type="entry name" value="TRANSCRIPTIONAL REGULATOR, MARR FAMILY"/>
    <property type="match status" value="1"/>
</dbReference>
<evidence type="ECO:0000256" key="3">
    <source>
        <dbReference type="ARBA" id="ARBA00023163"/>
    </source>
</evidence>
<dbReference type="SUPFAM" id="SSF46785">
    <property type="entry name" value="Winged helix' DNA-binding domain"/>
    <property type="match status" value="1"/>
</dbReference>
<accession>A0ABR9W8V2</accession>
<dbReference type="InterPro" id="IPR002577">
    <property type="entry name" value="HTH_HxlR"/>
</dbReference>
<organism evidence="5 6">
    <name type="scientific">Dyadobacter subterraneus</name>
    <dbReference type="NCBI Taxonomy" id="2773304"/>
    <lineage>
        <taxon>Bacteria</taxon>
        <taxon>Pseudomonadati</taxon>
        <taxon>Bacteroidota</taxon>
        <taxon>Cytophagia</taxon>
        <taxon>Cytophagales</taxon>
        <taxon>Spirosomataceae</taxon>
        <taxon>Dyadobacter</taxon>
    </lineage>
</organism>
<protein>
    <submittedName>
        <fullName evidence="5">Helix-turn-helix transcriptional regulator</fullName>
    </submittedName>
</protein>
<keyword evidence="3" id="KW-0804">Transcription</keyword>
<dbReference type="Proteomes" id="UP000634134">
    <property type="component" value="Unassembled WGS sequence"/>
</dbReference>
<gene>
    <name evidence="5" type="ORF">IEE83_08360</name>
</gene>
<comment type="caution">
    <text evidence="5">The sequence shown here is derived from an EMBL/GenBank/DDBJ whole genome shotgun (WGS) entry which is preliminary data.</text>
</comment>
<reference evidence="6" key="1">
    <citation type="submission" date="2023-07" db="EMBL/GenBank/DDBJ databases">
        <title>Dyadobacter sp. nov 'subterranea' isolated from contaminted grondwater.</title>
        <authorList>
            <person name="Szabo I."/>
            <person name="Al-Omari J."/>
            <person name="Szerdahelyi S.G."/>
            <person name="Rado J."/>
        </authorList>
    </citation>
    <scope>NUCLEOTIDE SEQUENCE [LARGE SCALE GENOMIC DNA]</scope>
    <source>
        <strain evidence="6">UP-52</strain>
    </source>
</reference>
<evidence type="ECO:0000259" key="4">
    <source>
        <dbReference type="PROSITE" id="PS51118"/>
    </source>
</evidence>
<keyword evidence="6" id="KW-1185">Reference proteome</keyword>
<evidence type="ECO:0000256" key="2">
    <source>
        <dbReference type="ARBA" id="ARBA00023125"/>
    </source>
</evidence>
<dbReference type="InterPro" id="IPR036390">
    <property type="entry name" value="WH_DNA-bd_sf"/>
</dbReference>
<keyword evidence="1" id="KW-0805">Transcription regulation</keyword>
<proteinExistence type="predicted"/>
<evidence type="ECO:0000313" key="6">
    <source>
        <dbReference type="Proteomes" id="UP000634134"/>
    </source>
</evidence>
<dbReference type="Pfam" id="PF01638">
    <property type="entry name" value="HxlR"/>
    <property type="match status" value="1"/>
</dbReference>